<keyword evidence="3 5" id="KW-1133">Transmembrane helix</keyword>
<keyword evidence="7" id="KW-1185">Reference proteome</keyword>
<organism evidence="6">
    <name type="scientific">Solanum lycopersicum</name>
    <name type="common">Tomato</name>
    <name type="synonym">Lycopersicon esculentum</name>
    <dbReference type="NCBI Taxonomy" id="4081"/>
    <lineage>
        <taxon>Eukaryota</taxon>
        <taxon>Viridiplantae</taxon>
        <taxon>Streptophyta</taxon>
        <taxon>Embryophyta</taxon>
        <taxon>Tracheophyta</taxon>
        <taxon>Spermatophyta</taxon>
        <taxon>Magnoliopsida</taxon>
        <taxon>eudicotyledons</taxon>
        <taxon>Gunneridae</taxon>
        <taxon>Pentapetalae</taxon>
        <taxon>asterids</taxon>
        <taxon>lamiids</taxon>
        <taxon>Solanales</taxon>
        <taxon>Solanaceae</taxon>
        <taxon>Solanoideae</taxon>
        <taxon>Solaneae</taxon>
        <taxon>Solanum</taxon>
        <taxon>Solanum subgen. Lycopersicon</taxon>
    </lineage>
</organism>
<dbReference type="InterPro" id="IPR006214">
    <property type="entry name" value="Bax_inhibitor_1-related"/>
</dbReference>
<feature type="transmembrane region" description="Helical" evidence="5">
    <location>
        <begin position="293"/>
        <end position="320"/>
    </location>
</feature>
<feature type="transmembrane region" description="Helical" evidence="5">
    <location>
        <begin position="326"/>
        <end position="347"/>
    </location>
</feature>
<reference evidence="6" key="1">
    <citation type="journal article" date="2012" name="Nature">
        <title>The tomato genome sequence provides insights into fleshy fruit evolution.</title>
        <authorList>
            <consortium name="Tomato Genome Consortium"/>
        </authorList>
    </citation>
    <scope>NUCLEOTIDE SEQUENCE [LARGE SCALE GENOMIC DNA]</scope>
    <source>
        <strain evidence="6">cv. Heinz 1706</strain>
    </source>
</reference>
<dbReference type="GO" id="GO:0005262">
    <property type="term" value="F:calcium channel activity"/>
    <property type="evidence" value="ECO:0000318"/>
    <property type="project" value="GO_Central"/>
</dbReference>
<evidence type="ECO:0000256" key="5">
    <source>
        <dbReference type="SAM" id="Phobius"/>
    </source>
</evidence>
<evidence type="ECO:0000313" key="6">
    <source>
        <dbReference type="EnsemblPlants" id="Solyc01g090050.3.1"/>
    </source>
</evidence>
<comment type="subcellular location">
    <subcellularLocation>
        <location evidence="1">Membrane</location>
        <topology evidence="1">Multi-pass membrane protein</topology>
    </subcellularLocation>
</comment>
<dbReference type="AlphaFoldDB" id="A0A3Q7F3T4"/>
<dbReference type="InParanoid" id="A0A3Q7F3T4"/>
<dbReference type="PANTHER" id="PTHR23291">
    <property type="entry name" value="BAX INHIBITOR-RELATED"/>
    <property type="match status" value="1"/>
</dbReference>
<evidence type="ECO:0000256" key="2">
    <source>
        <dbReference type="ARBA" id="ARBA00022692"/>
    </source>
</evidence>
<evidence type="ECO:0000256" key="3">
    <source>
        <dbReference type="ARBA" id="ARBA00022989"/>
    </source>
</evidence>
<evidence type="ECO:0000256" key="1">
    <source>
        <dbReference type="ARBA" id="ARBA00004141"/>
    </source>
</evidence>
<evidence type="ECO:0000256" key="4">
    <source>
        <dbReference type="ARBA" id="ARBA00023136"/>
    </source>
</evidence>
<sequence>MKFLELKLHAMNAVKWYFNRNWGREDLMKSGIVKLETLDVLNAVYLTFYNVMFCSTVGSYLHLFWEVGGLFTVLCSVVSLLWLYFTPPWRLKLRRSLLMIYAFSFGASVGLLTKYLFEMHQNYVASFFAGTTVGIAYFKFEVTITRERSHIYHGGLLYCCLVTLAVLLVIGSLIRDSYTVLAILKVTASVILFLGYFVVYSQEIFYDVSFGDIDFIHRALTVFFNLPAIVLHAARVCLPFGAKSSIVYGERLVADWYILVIPLSLKIVRSTRNPEKIVEEYFEQYLTSESIPFFLSSLALGLLVGSTIGIGTFWLVALITMERTEIYLGTLLYSNAVIIYGVCLYALDILDSHIAHWILVVYTLHAFFMGYLVVYSQEILYNARFGDIDFVNCTFTVFLHLPAIVVHAVRLCLGAKIQQHRRN</sequence>
<feature type="transmembrane region" description="Helical" evidence="5">
    <location>
        <begin position="220"/>
        <end position="242"/>
    </location>
</feature>
<dbReference type="Proteomes" id="UP000004994">
    <property type="component" value="Chromosome 1"/>
</dbReference>
<feature type="transmembrane region" description="Helical" evidence="5">
    <location>
        <begin position="123"/>
        <end position="140"/>
    </location>
</feature>
<feature type="transmembrane region" description="Helical" evidence="5">
    <location>
        <begin position="97"/>
        <end position="117"/>
    </location>
</feature>
<keyword evidence="2 5" id="KW-0812">Transmembrane</keyword>
<protein>
    <submittedName>
        <fullName evidence="6">Uncharacterized protein</fullName>
    </submittedName>
</protein>
<feature type="transmembrane region" description="Helical" evidence="5">
    <location>
        <begin position="354"/>
        <end position="374"/>
    </location>
</feature>
<reference evidence="6" key="2">
    <citation type="submission" date="2019-01" db="UniProtKB">
        <authorList>
            <consortium name="EnsemblPlants"/>
        </authorList>
    </citation>
    <scope>IDENTIFICATION</scope>
    <source>
        <strain evidence="6">cv. Heinz 1706</strain>
    </source>
</reference>
<feature type="transmembrane region" description="Helical" evidence="5">
    <location>
        <begin position="152"/>
        <end position="174"/>
    </location>
</feature>
<keyword evidence="4 5" id="KW-0472">Membrane</keyword>
<dbReference type="EnsemblPlants" id="Solyc01g090050.3.1">
    <property type="protein sequence ID" value="Solyc01g090050.3.1"/>
    <property type="gene ID" value="Solyc01g090050.3"/>
</dbReference>
<name>A0A3Q7F3T4_SOLLC</name>
<dbReference type="PANTHER" id="PTHR23291:SF93">
    <property type="entry name" value="BAX INHIBITOR 1-LIKE"/>
    <property type="match status" value="1"/>
</dbReference>
<proteinExistence type="predicted"/>
<feature type="transmembrane region" description="Helical" evidence="5">
    <location>
        <begin position="180"/>
        <end position="199"/>
    </location>
</feature>
<evidence type="ECO:0000313" key="7">
    <source>
        <dbReference type="Proteomes" id="UP000004994"/>
    </source>
</evidence>
<accession>A0A3Q7F3T4</accession>
<dbReference type="GO" id="GO:0016020">
    <property type="term" value="C:membrane"/>
    <property type="evidence" value="ECO:0000318"/>
    <property type="project" value="GO_Central"/>
</dbReference>
<dbReference type="Gramene" id="Solyc01g090050.3.1">
    <property type="protein sequence ID" value="Solyc01g090050.3.1"/>
    <property type="gene ID" value="Solyc01g090050.3"/>
</dbReference>
<feature type="transmembrane region" description="Helical" evidence="5">
    <location>
        <begin position="67"/>
        <end position="85"/>
    </location>
</feature>
<dbReference type="PaxDb" id="4081-Solyc01g090070.1.1"/>